<dbReference type="NCBIfam" id="NF011202">
    <property type="entry name" value="PRK14608.1"/>
    <property type="match status" value="1"/>
</dbReference>
<dbReference type="Pfam" id="PF08544">
    <property type="entry name" value="GHMP_kinases_C"/>
    <property type="match status" value="1"/>
</dbReference>
<dbReference type="InterPro" id="IPR006204">
    <property type="entry name" value="GHMP_kinase_N_dom"/>
</dbReference>
<dbReference type="EC" id="2.7.1.148" evidence="2 9"/>
<evidence type="ECO:0000256" key="3">
    <source>
        <dbReference type="ARBA" id="ARBA00017473"/>
    </source>
</evidence>
<evidence type="ECO:0000256" key="2">
    <source>
        <dbReference type="ARBA" id="ARBA00012052"/>
    </source>
</evidence>
<dbReference type="Pfam" id="PF00288">
    <property type="entry name" value="GHMP_kinases_N"/>
    <property type="match status" value="1"/>
</dbReference>
<organism evidence="12 13">
    <name type="scientific">Sellimonas caecigallum</name>
    <dbReference type="NCBI Taxonomy" id="2592333"/>
    <lineage>
        <taxon>Bacteria</taxon>
        <taxon>Bacillati</taxon>
        <taxon>Bacillota</taxon>
        <taxon>Clostridia</taxon>
        <taxon>Lachnospirales</taxon>
        <taxon>Lachnospiraceae</taxon>
        <taxon>Sellimonas</taxon>
    </lineage>
</organism>
<evidence type="ECO:0000313" key="13">
    <source>
        <dbReference type="Proteomes" id="UP000779049"/>
    </source>
</evidence>
<feature type="active site" evidence="9">
    <location>
        <position position="11"/>
    </location>
</feature>
<name>A0ABS7L5G2_9FIRM</name>
<evidence type="ECO:0000256" key="7">
    <source>
        <dbReference type="ARBA" id="ARBA00022840"/>
    </source>
</evidence>
<protein>
    <recommendedName>
        <fullName evidence="3 9">4-diphosphocytidyl-2-C-methyl-D-erythritol kinase</fullName>
        <shortName evidence="9">CMK</shortName>
        <ecNumber evidence="2 9">2.7.1.148</ecNumber>
    </recommendedName>
    <alternativeName>
        <fullName evidence="8 9">4-(cytidine-5'-diphospho)-2-C-methyl-D-erythritol kinase</fullName>
    </alternativeName>
</protein>
<dbReference type="InterPro" id="IPR020568">
    <property type="entry name" value="Ribosomal_Su5_D2-typ_SF"/>
</dbReference>
<dbReference type="InterPro" id="IPR004424">
    <property type="entry name" value="IspE"/>
</dbReference>
<keyword evidence="6 9" id="KW-0418">Kinase</keyword>
<keyword evidence="5 9" id="KW-0547">Nucleotide-binding</keyword>
<evidence type="ECO:0000256" key="1">
    <source>
        <dbReference type="ARBA" id="ARBA00009684"/>
    </source>
</evidence>
<proteinExistence type="inferred from homology"/>
<dbReference type="InterPro" id="IPR013750">
    <property type="entry name" value="GHMP_kinase_C_dom"/>
</dbReference>
<comment type="similarity">
    <text evidence="1 9">Belongs to the GHMP kinase family. IspE subfamily.</text>
</comment>
<accession>A0ABS7L5G2</accession>
<evidence type="ECO:0000259" key="11">
    <source>
        <dbReference type="Pfam" id="PF08544"/>
    </source>
</evidence>
<feature type="domain" description="GHMP kinase C-terminal" evidence="11">
    <location>
        <begin position="200"/>
        <end position="274"/>
    </location>
</feature>
<dbReference type="EMBL" id="VIRV01000003">
    <property type="protein sequence ID" value="MBY0758276.1"/>
    <property type="molecule type" value="Genomic_DNA"/>
</dbReference>
<evidence type="ECO:0000256" key="4">
    <source>
        <dbReference type="ARBA" id="ARBA00022679"/>
    </source>
</evidence>
<sequence length="295" mass="32516">MERIQLKALGKINLGLDVLGRRENGYHDVRMVMQTVYLYDEVTIEKTEEPKIQVSTNLTFLPTDESNIAYKAARLLLDEFRPEGGVKICLKKHIPVAAGMAGGSADAAAVLFGMNRLFGFQLNMEELKKRGVLLGADVPYCLMRGTVLAEGIGEILTPLPPMPKCHVLIAKPPVSICTKTIYEKLDSREITAHPDIDGIIRGLEEQNVKAVADKLGNVLETVTEELCPVISRIKGEMKQAGAMNAMMSGSGPTVFGLFKERSAARKAGERIRQAGLARQVYTTTIHNVRRNRRND</sequence>
<dbReference type="GO" id="GO:0050515">
    <property type="term" value="F:4-(cytidine 5'-diphospho)-2-C-methyl-D-erythritol kinase activity"/>
    <property type="evidence" value="ECO:0007669"/>
    <property type="project" value="UniProtKB-EC"/>
</dbReference>
<gene>
    <name evidence="9" type="primary">ispE</name>
    <name evidence="12" type="ORF">FLB61_04075</name>
</gene>
<evidence type="ECO:0000256" key="5">
    <source>
        <dbReference type="ARBA" id="ARBA00022741"/>
    </source>
</evidence>
<dbReference type="NCBIfam" id="TIGR00154">
    <property type="entry name" value="ispE"/>
    <property type="match status" value="1"/>
</dbReference>
<dbReference type="PIRSF" id="PIRSF010376">
    <property type="entry name" value="IspE"/>
    <property type="match status" value="1"/>
</dbReference>
<comment type="caution">
    <text evidence="12">The sequence shown here is derived from an EMBL/GenBank/DDBJ whole genome shotgun (WGS) entry which is preliminary data.</text>
</comment>
<evidence type="ECO:0000256" key="9">
    <source>
        <dbReference type="HAMAP-Rule" id="MF_00061"/>
    </source>
</evidence>
<evidence type="ECO:0000259" key="10">
    <source>
        <dbReference type="Pfam" id="PF00288"/>
    </source>
</evidence>
<feature type="binding site" evidence="9">
    <location>
        <begin position="95"/>
        <end position="105"/>
    </location>
    <ligand>
        <name>ATP</name>
        <dbReference type="ChEBI" id="CHEBI:30616"/>
    </ligand>
</feature>
<comment type="pathway">
    <text evidence="9">Isoprenoid biosynthesis; isopentenyl diphosphate biosynthesis via DXP pathway; isopentenyl diphosphate from 1-deoxy-D-xylulose 5-phosphate: step 3/6.</text>
</comment>
<feature type="domain" description="GHMP kinase N-terminal" evidence="10">
    <location>
        <begin position="67"/>
        <end position="145"/>
    </location>
</feature>
<keyword evidence="7 9" id="KW-0067">ATP-binding</keyword>
<dbReference type="HAMAP" id="MF_00061">
    <property type="entry name" value="IspE"/>
    <property type="match status" value="1"/>
</dbReference>
<dbReference type="Proteomes" id="UP000779049">
    <property type="component" value="Unassembled WGS sequence"/>
</dbReference>
<evidence type="ECO:0000256" key="6">
    <source>
        <dbReference type="ARBA" id="ARBA00022777"/>
    </source>
</evidence>
<keyword evidence="13" id="KW-1185">Reference proteome</keyword>
<dbReference type="InterPro" id="IPR014721">
    <property type="entry name" value="Ribsml_uS5_D2-typ_fold_subgr"/>
</dbReference>
<feature type="active site" evidence="9">
    <location>
        <position position="137"/>
    </location>
</feature>
<reference evidence="12 13" key="1">
    <citation type="journal article" date="2020" name="New Microbes New Infect">
        <title>Sellimonas caecigallum sp. nov., description and genome sequence of a new member of the Sellimonas genus isolated from the cecum of feral chicken.</title>
        <authorList>
            <person name="Wongkuna S."/>
            <person name="Ghimire S."/>
            <person name="Antony L."/>
            <person name="Chankhamhaengdecha S."/>
            <person name="Janvilisri T."/>
            <person name="Scaria J."/>
        </authorList>
    </citation>
    <scope>NUCLEOTIDE SEQUENCE [LARGE SCALE GENOMIC DNA]</scope>
    <source>
        <strain evidence="12 13">SW451</strain>
    </source>
</reference>
<dbReference type="Gene3D" id="3.30.230.10">
    <property type="match status" value="1"/>
</dbReference>
<dbReference type="Gene3D" id="3.30.70.890">
    <property type="entry name" value="GHMP kinase, C-terminal domain"/>
    <property type="match status" value="1"/>
</dbReference>
<dbReference type="PANTHER" id="PTHR43527">
    <property type="entry name" value="4-DIPHOSPHOCYTIDYL-2-C-METHYL-D-ERYTHRITOL KINASE, CHLOROPLASTIC"/>
    <property type="match status" value="1"/>
</dbReference>
<comment type="function">
    <text evidence="9">Catalyzes the phosphorylation of the position 2 hydroxy group of 4-diphosphocytidyl-2C-methyl-D-erythritol.</text>
</comment>
<comment type="catalytic activity">
    <reaction evidence="9">
        <text>4-CDP-2-C-methyl-D-erythritol + ATP = 4-CDP-2-C-methyl-D-erythritol 2-phosphate + ADP + H(+)</text>
        <dbReference type="Rhea" id="RHEA:18437"/>
        <dbReference type="ChEBI" id="CHEBI:15378"/>
        <dbReference type="ChEBI" id="CHEBI:30616"/>
        <dbReference type="ChEBI" id="CHEBI:57823"/>
        <dbReference type="ChEBI" id="CHEBI:57919"/>
        <dbReference type="ChEBI" id="CHEBI:456216"/>
        <dbReference type="EC" id="2.7.1.148"/>
    </reaction>
</comment>
<dbReference type="SUPFAM" id="SSF55060">
    <property type="entry name" value="GHMP Kinase, C-terminal domain"/>
    <property type="match status" value="1"/>
</dbReference>
<dbReference type="PANTHER" id="PTHR43527:SF2">
    <property type="entry name" value="4-DIPHOSPHOCYTIDYL-2-C-METHYL-D-ERYTHRITOL KINASE, CHLOROPLASTIC"/>
    <property type="match status" value="1"/>
</dbReference>
<dbReference type="SUPFAM" id="SSF54211">
    <property type="entry name" value="Ribosomal protein S5 domain 2-like"/>
    <property type="match status" value="1"/>
</dbReference>
<keyword evidence="9" id="KW-0414">Isoprene biosynthesis</keyword>
<evidence type="ECO:0000313" key="12">
    <source>
        <dbReference type="EMBL" id="MBY0758276.1"/>
    </source>
</evidence>
<dbReference type="InterPro" id="IPR036554">
    <property type="entry name" value="GHMP_kinase_C_sf"/>
</dbReference>
<keyword evidence="4 9" id="KW-0808">Transferase</keyword>
<evidence type="ECO:0000256" key="8">
    <source>
        <dbReference type="ARBA" id="ARBA00032554"/>
    </source>
</evidence>
<dbReference type="RefSeq" id="WP_221919454.1">
    <property type="nucleotide sequence ID" value="NZ_CP173660.1"/>
</dbReference>